<evidence type="ECO:0000313" key="1">
    <source>
        <dbReference type="EMBL" id="KAK8849894.1"/>
    </source>
</evidence>
<name>A0ABR2HNM0_9EUKA</name>
<dbReference type="EMBL" id="JAPFFF010000025">
    <property type="protein sequence ID" value="KAK8849894.1"/>
    <property type="molecule type" value="Genomic_DNA"/>
</dbReference>
<proteinExistence type="predicted"/>
<accession>A0ABR2HNM0</accession>
<reference evidence="1 2" key="1">
    <citation type="submission" date="2024-04" db="EMBL/GenBank/DDBJ databases">
        <title>Tritrichomonas musculus Genome.</title>
        <authorList>
            <person name="Alves-Ferreira E."/>
            <person name="Grigg M."/>
            <person name="Lorenzi H."/>
            <person name="Galac M."/>
        </authorList>
    </citation>
    <scope>NUCLEOTIDE SEQUENCE [LARGE SCALE GENOMIC DNA]</scope>
    <source>
        <strain evidence="1 2">EAF2021</strain>
    </source>
</reference>
<protein>
    <submittedName>
        <fullName evidence="1">Uncharacterized protein</fullName>
    </submittedName>
</protein>
<gene>
    <name evidence="1" type="ORF">M9Y10_018483</name>
</gene>
<keyword evidence="2" id="KW-1185">Reference proteome</keyword>
<evidence type="ECO:0000313" key="2">
    <source>
        <dbReference type="Proteomes" id="UP001470230"/>
    </source>
</evidence>
<dbReference type="Proteomes" id="UP001470230">
    <property type="component" value="Unassembled WGS sequence"/>
</dbReference>
<organism evidence="1 2">
    <name type="scientific">Tritrichomonas musculus</name>
    <dbReference type="NCBI Taxonomy" id="1915356"/>
    <lineage>
        <taxon>Eukaryota</taxon>
        <taxon>Metamonada</taxon>
        <taxon>Parabasalia</taxon>
        <taxon>Tritrichomonadida</taxon>
        <taxon>Tritrichomonadidae</taxon>
        <taxon>Tritrichomonas</taxon>
    </lineage>
</organism>
<comment type="caution">
    <text evidence="1">The sequence shown here is derived from an EMBL/GenBank/DDBJ whole genome shotgun (WGS) entry which is preliminary data.</text>
</comment>
<sequence>MSETKRVTQHLQEDIDETRIIADVALAFGVGSVVTQIGSAGLSFITKAGTSMLSTCAAETLNYEMTTVGVQILPAIPVGYSARTVTLQGVNAPLTDLTPLIEWCNSEYEYIPEIKYDEFENNKTTATSLNTTFDICNHFRHSLKPAFKLLTDKFEELENREYIAE</sequence>